<accession>A0A7J8HXI6</accession>
<protein>
    <submittedName>
        <fullName evidence="1">Ankyrin repeat and ubiquitin domain containing 1</fullName>
    </submittedName>
</protein>
<evidence type="ECO:0000313" key="1">
    <source>
        <dbReference type="EMBL" id="KAF6477096.1"/>
    </source>
</evidence>
<dbReference type="InParanoid" id="A0A7J8HXI6"/>
<dbReference type="InterPro" id="IPR042788">
    <property type="entry name" value="ANKUB1"/>
</dbReference>
<dbReference type="PANTHER" id="PTHR46885:SF1">
    <property type="entry name" value="PROTEIN ANKUB1"/>
    <property type="match status" value="1"/>
</dbReference>
<dbReference type="FunCoup" id="A0A7J8HXI6">
    <property type="interactions" value="5"/>
</dbReference>
<dbReference type="Gene3D" id="1.25.40.20">
    <property type="entry name" value="Ankyrin repeat-containing domain"/>
    <property type="match status" value="1"/>
</dbReference>
<proteinExistence type="predicted"/>
<dbReference type="Proteomes" id="UP000550707">
    <property type="component" value="Unassembled WGS sequence"/>
</dbReference>
<gene>
    <name evidence="1" type="ORF">HJG59_000752</name>
</gene>
<comment type="caution">
    <text evidence="1">The sequence shown here is derived from an EMBL/GenBank/DDBJ whole genome shotgun (WGS) entry which is preliminary data.</text>
</comment>
<dbReference type="EMBL" id="JACASF010000005">
    <property type="protein sequence ID" value="KAF6477096.1"/>
    <property type="molecule type" value="Genomic_DNA"/>
</dbReference>
<sequence length="358" mass="40015">MRIFIAFEGSFEPFEVSADETVGAVKLMVKVLSLFPDCFHIPLSEDERGRQFLELSYAGAARRDGWGLADVGISVCSTLKCFAKDEEKPALYLFSAVTQETMSIMESTALLGKKVSELRTLISLRCGFPVSVFCLRTPRGLEMYDCNTLRDYHTDIGTTLRLDVWDGWKEFLMGCLLGQKRQVQRHLSSETPVLKFQKRVALYVAASYGHMELPNAPCRTGCGPARRWGVAWCREAQHADVSKCPIHAAAEAGQLSTLKAFVNHRALSLGGRPAAGQTALGLAPRHRHKGCVEYLLSQVWSPVSFRKVSVPMRIYMKIKQGALRAQSHDLHKRQLRGARGKGQKLETLGWWMVSPNQE</sequence>
<dbReference type="SUPFAM" id="SSF48403">
    <property type="entry name" value="Ankyrin repeat"/>
    <property type="match status" value="1"/>
</dbReference>
<name>A0A7J8HXI6_MOLMO</name>
<keyword evidence="2" id="KW-1185">Reference proteome</keyword>
<dbReference type="PANTHER" id="PTHR46885">
    <property type="entry name" value="PROTEIN ANKUB1"/>
    <property type="match status" value="1"/>
</dbReference>
<evidence type="ECO:0000313" key="2">
    <source>
        <dbReference type="Proteomes" id="UP000550707"/>
    </source>
</evidence>
<reference evidence="1 2" key="1">
    <citation type="journal article" date="2020" name="Nature">
        <title>Six reference-quality genomes reveal evolution of bat adaptations.</title>
        <authorList>
            <person name="Jebb D."/>
            <person name="Huang Z."/>
            <person name="Pippel M."/>
            <person name="Hughes G.M."/>
            <person name="Lavrichenko K."/>
            <person name="Devanna P."/>
            <person name="Winkler S."/>
            <person name="Jermiin L.S."/>
            <person name="Skirmuntt E.C."/>
            <person name="Katzourakis A."/>
            <person name="Burkitt-Gray L."/>
            <person name="Ray D.A."/>
            <person name="Sullivan K.A.M."/>
            <person name="Roscito J.G."/>
            <person name="Kirilenko B.M."/>
            <person name="Davalos L.M."/>
            <person name="Corthals A.P."/>
            <person name="Power M.L."/>
            <person name="Jones G."/>
            <person name="Ransome R.D."/>
            <person name="Dechmann D.K.N."/>
            <person name="Locatelli A.G."/>
            <person name="Puechmaille S.J."/>
            <person name="Fedrigo O."/>
            <person name="Jarvis E.D."/>
            <person name="Hiller M."/>
            <person name="Vernes S.C."/>
            <person name="Myers E.W."/>
            <person name="Teeling E.C."/>
        </authorList>
    </citation>
    <scope>NUCLEOTIDE SEQUENCE [LARGE SCALE GENOMIC DNA]</scope>
    <source>
        <strain evidence="1">MMolMol1</strain>
        <tissue evidence="1">Muscle</tissue>
    </source>
</reference>
<dbReference type="AlphaFoldDB" id="A0A7J8HXI6"/>
<dbReference type="CDD" id="cd17051">
    <property type="entry name" value="Ubl2_ANKUB1"/>
    <property type="match status" value="1"/>
</dbReference>
<organism evidence="1 2">
    <name type="scientific">Molossus molossus</name>
    <name type="common">Pallas' mastiff bat</name>
    <name type="synonym">Vespertilio molossus</name>
    <dbReference type="NCBI Taxonomy" id="27622"/>
    <lineage>
        <taxon>Eukaryota</taxon>
        <taxon>Metazoa</taxon>
        <taxon>Chordata</taxon>
        <taxon>Craniata</taxon>
        <taxon>Vertebrata</taxon>
        <taxon>Euteleostomi</taxon>
        <taxon>Mammalia</taxon>
        <taxon>Eutheria</taxon>
        <taxon>Laurasiatheria</taxon>
        <taxon>Chiroptera</taxon>
        <taxon>Yangochiroptera</taxon>
        <taxon>Molossidae</taxon>
        <taxon>Molossus</taxon>
    </lineage>
</organism>
<dbReference type="InterPro" id="IPR036770">
    <property type="entry name" value="Ankyrin_rpt-contain_sf"/>
</dbReference>